<dbReference type="InterPro" id="IPR013783">
    <property type="entry name" value="Ig-like_fold"/>
</dbReference>
<dbReference type="PROSITE" id="PS51145">
    <property type="entry name" value="ZU5"/>
    <property type="match status" value="1"/>
</dbReference>
<keyword evidence="3 8" id="KW-0812">Transmembrane</keyword>
<dbReference type="GO" id="GO:0007411">
    <property type="term" value="P:axon guidance"/>
    <property type="evidence" value="ECO:0007669"/>
    <property type="project" value="TreeGrafter"/>
</dbReference>
<dbReference type="OrthoDB" id="5973910at2759"/>
<evidence type="ECO:0000256" key="5">
    <source>
        <dbReference type="ARBA" id="ARBA00022989"/>
    </source>
</evidence>
<evidence type="ECO:0000259" key="9">
    <source>
        <dbReference type="PROSITE" id="PS50835"/>
    </source>
</evidence>
<keyword evidence="8" id="KW-0675">Receptor</keyword>
<dbReference type="InterPro" id="IPR000906">
    <property type="entry name" value="ZU5_dom"/>
</dbReference>
<keyword evidence="12" id="KW-1185">Reference proteome</keyword>
<keyword evidence="7" id="KW-1015">Disulfide bond</keyword>
<dbReference type="PROSITE" id="PS50092">
    <property type="entry name" value="TSP1"/>
    <property type="match status" value="2"/>
</dbReference>
<dbReference type="Pfam" id="PF00531">
    <property type="entry name" value="Death"/>
    <property type="match status" value="1"/>
</dbReference>
<evidence type="ECO:0000256" key="4">
    <source>
        <dbReference type="ARBA" id="ARBA00022737"/>
    </source>
</evidence>
<comment type="similarity">
    <text evidence="2 8">Belongs to the unc-5 family.</text>
</comment>
<dbReference type="FunFam" id="2.60.40.10:FF:002125">
    <property type="entry name" value="Netrin receptor UNC5D"/>
    <property type="match status" value="1"/>
</dbReference>
<sequence length="670" mass="74396">MNVEWLKNEEIIDPADDRNFYITIDHNLIIKQARLSDTANYTCVAKSIVAKRRSTMATVIVYVNGGWSTWTEWSPCNSRCGRGLQKRTRSCTNPAPLNGGSPCEGQAIQRIACTSVCTVDGEWAAWSRWSVCGTDCSQWRKRECANPAPQNGGRDCDGLTLQAQNCTHGLCLQTAPGGDEVALYVGIIMAVLMCLIVSAIVALLVYRRTHRRFHSDIIDSNVLNGGFQPVSIKQARSVYALHEISEKIPMTSSPLLEPLPLPQLKIKVYNSPGTPLNCLDDTTSGSMTPCGVSLLVPAGAVPQGRSYEMFVTVHRTMSTRPEVDEDEAVLSAVVSCGPAGALLTRPVILSLHHCAQAPSESWQMILKSQTQHDQWEDVLEVGEDNFCTSCYVQLDEEKCHILTETLGSYCLIGRSICPSAAKRIKLAVFGPSLPVGLDYHIRVYCVDDTHDTLREVLQTEKQIGGNLLDEPKSLSFSRSKHNLRLSLHDIHCQWRSKLLSKYQELCFAELWSGCVRRLHCSFALERQSETVSVFSCQLCVRQVEGEGKIFQIHSSFTQDIPSLDRMLMDSCSSAMVLLGPSAFRIPLSIRNKLCSSLDATHTRGNDWRTLASKLQLHRHLKYFATKSSPTGVILDLWEAQHFPSGNLHQLAGILEEMGRHDHCLASLPKQ</sequence>
<evidence type="ECO:0000256" key="7">
    <source>
        <dbReference type="ARBA" id="ARBA00023157"/>
    </source>
</evidence>
<feature type="domain" description="Ig-like" evidence="9">
    <location>
        <begin position="1"/>
        <end position="60"/>
    </location>
</feature>
<dbReference type="Proteomes" id="UP000316079">
    <property type="component" value="Unassembled WGS sequence"/>
</dbReference>
<gene>
    <name evidence="11" type="ORF">DNTS_032798</name>
</gene>
<keyword evidence="8" id="KW-0393">Immunoglobulin domain</keyword>
<dbReference type="PROSITE" id="PS50835">
    <property type="entry name" value="IG_LIKE"/>
    <property type="match status" value="1"/>
</dbReference>
<dbReference type="SMART" id="SM00209">
    <property type="entry name" value="TSP1"/>
    <property type="match status" value="2"/>
</dbReference>
<dbReference type="GO" id="GO:0005886">
    <property type="term" value="C:plasma membrane"/>
    <property type="evidence" value="ECO:0007669"/>
    <property type="project" value="UniProtKB-SubCell"/>
</dbReference>
<dbReference type="InterPro" id="IPR013098">
    <property type="entry name" value="Ig_I-set"/>
</dbReference>
<evidence type="ECO:0000256" key="8">
    <source>
        <dbReference type="RuleBase" id="RU367033"/>
    </source>
</evidence>
<dbReference type="InterPro" id="IPR037936">
    <property type="entry name" value="UNC5A-D"/>
</dbReference>
<dbReference type="FunFam" id="2.60.220.30:FF:000003">
    <property type="entry name" value="Unc-5 netrin receptor C"/>
    <property type="match status" value="1"/>
</dbReference>
<evidence type="ECO:0000313" key="11">
    <source>
        <dbReference type="EMBL" id="TRY98292.1"/>
    </source>
</evidence>
<dbReference type="Pfam" id="PF00791">
    <property type="entry name" value="ZU5"/>
    <property type="match status" value="1"/>
</dbReference>
<organism evidence="11 12">
    <name type="scientific">Danionella cerebrum</name>
    <dbReference type="NCBI Taxonomy" id="2873325"/>
    <lineage>
        <taxon>Eukaryota</taxon>
        <taxon>Metazoa</taxon>
        <taxon>Chordata</taxon>
        <taxon>Craniata</taxon>
        <taxon>Vertebrata</taxon>
        <taxon>Euteleostomi</taxon>
        <taxon>Actinopterygii</taxon>
        <taxon>Neopterygii</taxon>
        <taxon>Teleostei</taxon>
        <taxon>Ostariophysi</taxon>
        <taxon>Cypriniformes</taxon>
        <taxon>Danionidae</taxon>
        <taxon>Danioninae</taxon>
        <taxon>Danionella</taxon>
    </lineage>
</organism>
<dbReference type="AlphaFoldDB" id="A0A553R7Y2"/>
<dbReference type="SUPFAM" id="SSF82895">
    <property type="entry name" value="TSP-1 type 1 repeat"/>
    <property type="match status" value="2"/>
</dbReference>
<evidence type="ECO:0000313" key="12">
    <source>
        <dbReference type="Proteomes" id="UP000316079"/>
    </source>
</evidence>
<evidence type="ECO:0000256" key="2">
    <source>
        <dbReference type="ARBA" id="ARBA00009844"/>
    </source>
</evidence>
<dbReference type="InterPro" id="IPR036179">
    <property type="entry name" value="Ig-like_dom_sf"/>
</dbReference>
<name>A0A553R7Y2_9TELE</name>
<dbReference type="Pfam" id="PF07679">
    <property type="entry name" value="I-set"/>
    <property type="match status" value="1"/>
</dbReference>
<dbReference type="SMART" id="SM00005">
    <property type="entry name" value="DEATH"/>
    <property type="match status" value="1"/>
</dbReference>
<dbReference type="InterPro" id="IPR007110">
    <property type="entry name" value="Ig-like_dom"/>
</dbReference>
<dbReference type="GO" id="GO:0005042">
    <property type="term" value="F:netrin receptor activity"/>
    <property type="evidence" value="ECO:0007669"/>
    <property type="project" value="UniProtKB-UniRule"/>
</dbReference>
<proteinExistence type="inferred from homology"/>
<dbReference type="FunFam" id="2.20.100.10:FF:000008">
    <property type="entry name" value="Unc-5 netrin receptor C"/>
    <property type="match status" value="1"/>
</dbReference>
<dbReference type="EMBL" id="SRMA01025177">
    <property type="protein sequence ID" value="TRY98292.1"/>
    <property type="molecule type" value="Genomic_DNA"/>
</dbReference>
<dbReference type="InterPro" id="IPR000488">
    <property type="entry name" value="Death_dom"/>
</dbReference>
<keyword evidence="6 8" id="KW-0472">Membrane</keyword>
<comment type="caution">
    <text evidence="11">The sequence shown here is derived from an EMBL/GenBank/DDBJ whole genome shotgun (WGS) entry which is preliminary data.</text>
</comment>
<evidence type="ECO:0000259" key="10">
    <source>
        <dbReference type="PROSITE" id="PS51145"/>
    </source>
</evidence>
<dbReference type="InterPro" id="IPR036383">
    <property type="entry name" value="TSP1_rpt_sf"/>
</dbReference>
<dbReference type="SUPFAM" id="SSF47986">
    <property type="entry name" value="DEATH domain"/>
    <property type="match status" value="1"/>
</dbReference>
<dbReference type="Gene3D" id="2.60.40.10">
    <property type="entry name" value="Immunoglobulins"/>
    <property type="match status" value="1"/>
</dbReference>
<comment type="subcellular location">
    <subcellularLocation>
        <location evidence="8">Cell membrane</location>
        <topology evidence="8">Single-pass type I membrane protein</topology>
    </subcellularLocation>
    <subcellularLocation>
        <location evidence="1">Membrane</location>
        <topology evidence="1">Single-pass membrane protein</topology>
    </subcellularLocation>
</comment>
<accession>A0A553R7Y2</accession>
<evidence type="ECO:0000256" key="6">
    <source>
        <dbReference type="ARBA" id="ARBA00023136"/>
    </source>
</evidence>
<evidence type="ECO:0000256" key="3">
    <source>
        <dbReference type="ARBA" id="ARBA00022692"/>
    </source>
</evidence>
<keyword evidence="8" id="KW-0217">Developmental protein</keyword>
<dbReference type="InterPro" id="IPR011029">
    <property type="entry name" value="DEATH-like_dom_sf"/>
</dbReference>
<feature type="transmembrane region" description="Helical" evidence="8">
    <location>
        <begin position="181"/>
        <end position="206"/>
    </location>
</feature>
<dbReference type="SMART" id="SM00218">
    <property type="entry name" value="ZU5"/>
    <property type="match status" value="1"/>
</dbReference>
<evidence type="ECO:0000256" key="1">
    <source>
        <dbReference type="ARBA" id="ARBA00004167"/>
    </source>
</evidence>
<dbReference type="SUPFAM" id="SSF48726">
    <property type="entry name" value="Immunoglobulin"/>
    <property type="match status" value="1"/>
</dbReference>
<dbReference type="PANTHER" id="PTHR12582">
    <property type="entry name" value="NETRIN RECEPTOR UNC5"/>
    <property type="match status" value="1"/>
</dbReference>
<dbReference type="InterPro" id="IPR033772">
    <property type="entry name" value="UPA"/>
</dbReference>
<keyword evidence="5 8" id="KW-1133">Transmembrane helix</keyword>
<dbReference type="STRING" id="623744.A0A553R7Y2"/>
<reference evidence="11 12" key="1">
    <citation type="journal article" date="2019" name="Sci. Data">
        <title>Hybrid genome assembly and annotation of Danionella translucida.</title>
        <authorList>
            <person name="Kadobianskyi M."/>
            <person name="Schulze L."/>
            <person name="Schuelke M."/>
            <person name="Judkewitz B."/>
        </authorList>
    </citation>
    <scope>NUCLEOTIDE SEQUENCE [LARGE SCALE GENOMIC DNA]</scope>
    <source>
        <strain evidence="11 12">Bolton</strain>
    </source>
</reference>
<dbReference type="PANTHER" id="PTHR12582:SF7">
    <property type="entry name" value="NETRIN RECEPTOR UNC5C"/>
    <property type="match status" value="1"/>
</dbReference>
<comment type="function">
    <text evidence="8">Receptor for netrin required for axon guidance. Mediates axon repulsion of neuronal growth cones in the developing nervous system upon ligand binding.</text>
</comment>
<dbReference type="Gene3D" id="2.60.220.30">
    <property type="match status" value="1"/>
</dbReference>
<dbReference type="Pfam" id="PF17217">
    <property type="entry name" value="UPA"/>
    <property type="match status" value="1"/>
</dbReference>
<dbReference type="InterPro" id="IPR000884">
    <property type="entry name" value="TSP1_rpt"/>
</dbReference>
<feature type="domain" description="ZU5" evidence="10">
    <location>
        <begin position="270"/>
        <end position="406"/>
    </location>
</feature>
<dbReference type="Pfam" id="PF00090">
    <property type="entry name" value="TSP_1"/>
    <property type="match status" value="2"/>
</dbReference>
<protein>
    <recommendedName>
        <fullName evidence="8">Netrin receptor UNC5</fullName>
    </recommendedName>
</protein>
<dbReference type="FunFam" id="1.10.533.10:FF:000001">
    <property type="entry name" value="Unc-5 netrin receptor B"/>
    <property type="match status" value="1"/>
</dbReference>
<dbReference type="FunFam" id="2.20.100.10:FF:000002">
    <property type="entry name" value="Unc-5 netrin receptor C"/>
    <property type="match status" value="1"/>
</dbReference>
<dbReference type="Gene3D" id="1.10.533.10">
    <property type="entry name" value="Death Domain, Fas"/>
    <property type="match status" value="1"/>
</dbReference>
<dbReference type="Gene3D" id="2.20.100.10">
    <property type="entry name" value="Thrombospondin type-1 (TSP1) repeat"/>
    <property type="match status" value="2"/>
</dbReference>
<keyword evidence="4" id="KW-0677">Repeat</keyword>
<dbReference type="PRINTS" id="PR01705">
    <property type="entry name" value="TSP1REPEAT"/>
</dbReference>